<reference evidence="7 8" key="1">
    <citation type="journal article" date="2019" name="Int. J. Syst. Evol. Microbiol.">
        <title>The Global Catalogue of Microorganisms (GCM) 10K type strain sequencing project: providing services to taxonomists for standard genome sequencing and annotation.</title>
        <authorList>
            <consortium name="The Broad Institute Genomics Platform"/>
            <consortium name="The Broad Institute Genome Sequencing Center for Infectious Disease"/>
            <person name="Wu L."/>
            <person name="Ma J."/>
        </authorList>
    </citation>
    <scope>NUCLEOTIDE SEQUENCE [LARGE SCALE GENOMIC DNA]</scope>
    <source>
        <strain evidence="7 8">CGMCC 1.12543</strain>
    </source>
</reference>
<accession>A0ABD5RJF8</accession>
<sequence length="240" mass="25175">MLGPLHRPDSYFERHAPGLNLARAAAVALLVALVATATIGLFGYALAEQAGDATVTVDNENRPPDWVCEDDTFGTTSLSRDGCDEPRTRQVQASSLVWDAVAGQIPFVFFASLAGWLVAGVAMHGLTALAGGEGSFTDSLAVAGWAQAATIPQFLVLAVVFLSFASSFDATAGEAALRSQVANFQSDLQNPLVLLAGALTTVWQGWVYYHGMYHARNVSRDAALGIAVVCGLLAFVGTLT</sequence>
<name>A0ABD5RJF8_9EURY</name>
<evidence type="ECO:0000256" key="5">
    <source>
        <dbReference type="SAM" id="Phobius"/>
    </source>
</evidence>
<evidence type="ECO:0000256" key="3">
    <source>
        <dbReference type="ARBA" id="ARBA00022989"/>
    </source>
</evidence>
<feature type="transmembrane region" description="Helical" evidence="5">
    <location>
        <begin position="142"/>
        <end position="168"/>
    </location>
</feature>
<dbReference type="Proteomes" id="UP001596099">
    <property type="component" value="Unassembled WGS sequence"/>
</dbReference>
<evidence type="ECO:0000256" key="1">
    <source>
        <dbReference type="ARBA" id="ARBA00004141"/>
    </source>
</evidence>
<proteinExistence type="predicted"/>
<evidence type="ECO:0000313" key="8">
    <source>
        <dbReference type="Proteomes" id="UP001596099"/>
    </source>
</evidence>
<keyword evidence="8" id="KW-1185">Reference proteome</keyword>
<gene>
    <name evidence="7" type="ORF">ACFPYI_05160</name>
</gene>
<dbReference type="InterPro" id="IPR006977">
    <property type="entry name" value="Yip1_dom"/>
</dbReference>
<keyword evidence="3 5" id="KW-1133">Transmembrane helix</keyword>
<comment type="caution">
    <text evidence="7">The sequence shown here is derived from an EMBL/GenBank/DDBJ whole genome shotgun (WGS) entry which is preliminary data.</text>
</comment>
<feature type="transmembrane region" description="Helical" evidence="5">
    <location>
        <begin position="107"/>
        <end position="130"/>
    </location>
</feature>
<feature type="domain" description="Yip1" evidence="6">
    <location>
        <begin position="5"/>
        <end position="237"/>
    </location>
</feature>
<dbReference type="Pfam" id="PF04893">
    <property type="entry name" value="Yip1"/>
    <property type="match status" value="1"/>
</dbReference>
<feature type="transmembrane region" description="Helical" evidence="5">
    <location>
        <begin position="188"/>
        <end position="209"/>
    </location>
</feature>
<dbReference type="GO" id="GO:0016020">
    <property type="term" value="C:membrane"/>
    <property type="evidence" value="ECO:0007669"/>
    <property type="project" value="UniProtKB-SubCell"/>
</dbReference>
<protein>
    <submittedName>
        <fullName evidence="7">Yip1 family protein</fullName>
    </submittedName>
</protein>
<feature type="transmembrane region" description="Helical" evidence="5">
    <location>
        <begin position="221"/>
        <end position="239"/>
    </location>
</feature>
<evidence type="ECO:0000256" key="4">
    <source>
        <dbReference type="ARBA" id="ARBA00023136"/>
    </source>
</evidence>
<evidence type="ECO:0000256" key="2">
    <source>
        <dbReference type="ARBA" id="ARBA00022692"/>
    </source>
</evidence>
<dbReference type="RefSeq" id="WP_247413641.1">
    <property type="nucleotide sequence ID" value="NZ_JALLGW010000001.1"/>
</dbReference>
<keyword evidence="2 5" id="KW-0812">Transmembrane</keyword>
<feature type="transmembrane region" description="Helical" evidence="5">
    <location>
        <begin position="21"/>
        <end position="47"/>
    </location>
</feature>
<dbReference type="EMBL" id="JBHSQH010000001">
    <property type="protein sequence ID" value="MFC5970717.1"/>
    <property type="molecule type" value="Genomic_DNA"/>
</dbReference>
<dbReference type="AlphaFoldDB" id="A0ABD5RJF8"/>
<comment type="subcellular location">
    <subcellularLocation>
        <location evidence="1">Membrane</location>
        <topology evidence="1">Multi-pass membrane protein</topology>
    </subcellularLocation>
</comment>
<organism evidence="7 8">
    <name type="scientific">Halomarina salina</name>
    <dbReference type="NCBI Taxonomy" id="1872699"/>
    <lineage>
        <taxon>Archaea</taxon>
        <taxon>Methanobacteriati</taxon>
        <taxon>Methanobacteriota</taxon>
        <taxon>Stenosarchaea group</taxon>
        <taxon>Halobacteria</taxon>
        <taxon>Halobacteriales</taxon>
        <taxon>Natronomonadaceae</taxon>
        <taxon>Halomarina</taxon>
    </lineage>
</organism>
<evidence type="ECO:0000313" key="7">
    <source>
        <dbReference type="EMBL" id="MFC5970717.1"/>
    </source>
</evidence>
<keyword evidence="4 5" id="KW-0472">Membrane</keyword>
<evidence type="ECO:0000259" key="6">
    <source>
        <dbReference type="Pfam" id="PF04893"/>
    </source>
</evidence>